<dbReference type="Proteomes" id="UP001215598">
    <property type="component" value="Unassembled WGS sequence"/>
</dbReference>
<comment type="caution">
    <text evidence="2">The sequence shown here is derived from an EMBL/GenBank/DDBJ whole genome shotgun (WGS) entry which is preliminary data.</text>
</comment>
<feature type="signal peptide" evidence="1">
    <location>
        <begin position="1"/>
        <end position="22"/>
    </location>
</feature>
<evidence type="ECO:0000256" key="1">
    <source>
        <dbReference type="SAM" id="SignalP"/>
    </source>
</evidence>
<keyword evidence="3" id="KW-1185">Reference proteome</keyword>
<dbReference type="EMBL" id="JARKIB010000248">
    <property type="protein sequence ID" value="KAJ7719715.1"/>
    <property type="molecule type" value="Genomic_DNA"/>
</dbReference>
<evidence type="ECO:0000313" key="2">
    <source>
        <dbReference type="EMBL" id="KAJ7719715.1"/>
    </source>
</evidence>
<proteinExistence type="predicted"/>
<accession>A0AAD7HFN4</accession>
<name>A0AAD7HFN4_9AGAR</name>
<reference evidence="2" key="1">
    <citation type="submission" date="2023-03" db="EMBL/GenBank/DDBJ databases">
        <title>Massive genome expansion in bonnet fungi (Mycena s.s.) driven by repeated elements and novel gene families across ecological guilds.</title>
        <authorList>
            <consortium name="Lawrence Berkeley National Laboratory"/>
            <person name="Harder C.B."/>
            <person name="Miyauchi S."/>
            <person name="Viragh M."/>
            <person name="Kuo A."/>
            <person name="Thoen E."/>
            <person name="Andreopoulos B."/>
            <person name="Lu D."/>
            <person name="Skrede I."/>
            <person name="Drula E."/>
            <person name="Henrissat B."/>
            <person name="Morin E."/>
            <person name="Kohler A."/>
            <person name="Barry K."/>
            <person name="LaButti K."/>
            <person name="Morin E."/>
            <person name="Salamov A."/>
            <person name="Lipzen A."/>
            <person name="Mereny Z."/>
            <person name="Hegedus B."/>
            <person name="Baldrian P."/>
            <person name="Stursova M."/>
            <person name="Weitz H."/>
            <person name="Taylor A."/>
            <person name="Grigoriev I.V."/>
            <person name="Nagy L.G."/>
            <person name="Martin F."/>
            <person name="Kauserud H."/>
        </authorList>
    </citation>
    <scope>NUCLEOTIDE SEQUENCE</scope>
    <source>
        <strain evidence="2">CBHHK182m</strain>
    </source>
</reference>
<gene>
    <name evidence="2" type="ORF">B0H16DRAFT_1474745</name>
</gene>
<sequence>MHRALASLALLVSSTFLVSAWAQPNHSPNSPPAPFFENVTIWAPPASWSSHSGSYGRSVLLNKDGEQGIPTMLATAAYSPPNGPYFQIFESQFRDVYPRTFYLPSGQSAALRLVAPLLFWNKLVIVQVLLTELSAGRFRRLASRKCRRRPCRPRLLAFQREQRKAIASSIEREGRRTHETHAPPINWSCGSWWHTYESRGKMEIASAKG</sequence>
<evidence type="ECO:0000313" key="3">
    <source>
        <dbReference type="Proteomes" id="UP001215598"/>
    </source>
</evidence>
<protein>
    <submittedName>
        <fullName evidence="2">Uncharacterized protein</fullName>
    </submittedName>
</protein>
<keyword evidence="1" id="KW-0732">Signal</keyword>
<feature type="chain" id="PRO_5041988219" evidence="1">
    <location>
        <begin position="23"/>
        <end position="209"/>
    </location>
</feature>
<dbReference type="AlphaFoldDB" id="A0AAD7HFN4"/>
<organism evidence="2 3">
    <name type="scientific">Mycena metata</name>
    <dbReference type="NCBI Taxonomy" id="1033252"/>
    <lineage>
        <taxon>Eukaryota</taxon>
        <taxon>Fungi</taxon>
        <taxon>Dikarya</taxon>
        <taxon>Basidiomycota</taxon>
        <taxon>Agaricomycotina</taxon>
        <taxon>Agaricomycetes</taxon>
        <taxon>Agaricomycetidae</taxon>
        <taxon>Agaricales</taxon>
        <taxon>Marasmiineae</taxon>
        <taxon>Mycenaceae</taxon>
        <taxon>Mycena</taxon>
    </lineage>
</organism>